<dbReference type="STRING" id="45068.Llon_1308"/>
<evidence type="ECO:0000313" key="2">
    <source>
        <dbReference type="EMBL" id="KTD21210.1"/>
    </source>
</evidence>
<keyword evidence="3" id="KW-1185">Reference proteome</keyword>
<sequence length="129" mass="14144">MIKKLGACLLCVVCLMMPMTLPAAQHEIFVPGLTFEYELPPNAPQVFTNVFLWTVKGNCTMLSEEENTLIQVKALRKTGSINHIDLSEGDSVLFNVKNGDVFYIVAHSGAQVELTNQGQKTIIARCSSA</sequence>
<feature type="chain" id="PRO_5006914906" evidence="1">
    <location>
        <begin position="24"/>
        <end position="129"/>
    </location>
</feature>
<organism evidence="2 3">
    <name type="scientific">Legionella londiniensis</name>
    <dbReference type="NCBI Taxonomy" id="45068"/>
    <lineage>
        <taxon>Bacteria</taxon>
        <taxon>Pseudomonadati</taxon>
        <taxon>Pseudomonadota</taxon>
        <taxon>Gammaproteobacteria</taxon>
        <taxon>Legionellales</taxon>
        <taxon>Legionellaceae</taxon>
        <taxon>Legionella</taxon>
    </lineage>
</organism>
<dbReference type="EMBL" id="LNYK01000016">
    <property type="protein sequence ID" value="KTD21210.1"/>
    <property type="molecule type" value="Genomic_DNA"/>
</dbReference>
<comment type="caution">
    <text evidence="2">The sequence shown here is derived from an EMBL/GenBank/DDBJ whole genome shotgun (WGS) entry which is preliminary data.</text>
</comment>
<evidence type="ECO:0000313" key="3">
    <source>
        <dbReference type="Proteomes" id="UP000054997"/>
    </source>
</evidence>
<dbReference type="PATRIC" id="fig|45068.5.peg.1414"/>
<dbReference type="Proteomes" id="UP000054997">
    <property type="component" value="Unassembled WGS sequence"/>
</dbReference>
<dbReference type="OrthoDB" id="5641564at2"/>
<name>A0A0W0VM62_9GAMM</name>
<evidence type="ECO:0000256" key="1">
    <source>
        <dbReference type="SAM" id="SignalP"/>
    </source>
</evidence>
<dbReference type="AlphaFoldDB" id="A0A0W0VM62"/>
<proteinExistence type="predicted"/>
<feature type="signal peptide" evidence="1">
    <location>
        <begin position="1"/>
        <end position="23"/>
    </location>
</feature>
<dbReference type="RefSeq" id="WP_065238287.1">
    <property type="nucleotide sequence ID" value="NZ_CAAAHZ010000003.1"/>
</dbReference>
<keyword evidence="1" id="KW-0732">Signal</keyword>
<protein>
    <submittedName>
        <fullName evidence="2">Uncharacterized protein</fullName>
    </submittedName>
</protein>
<accession>A0A0W0VM62</accession>
<gene>
    <name evidence="2" type="ORF">Llon_1308</name>
</gene>
<reference evidence="2 3" key="1">
    <citation type="submission" date="2015-11" db="EMBL/GenBank/DDBJ databases">
        <title>Genomic analysis of 38 Legionella species identifies large and diverse effector repertoires.</title>
        <authorList>
            <person name="Burstein D."/>
            <person name="Amaro F."/>
            <person name="Zusman T."/>
            <person name="Lifshitz Z."/>
            <person name="Cohen O."/>
            <person name="Gilbert J.A."/>
            <person name="Pupko T."/>
            <person name="Shuman H.A."/>
            <person name="Segal G."/>
        </authorList>
    </citation>
    <scope>NUCLEOTIDE SEQUENCE [LARGE SCALE GENOMIC DNA]</scope>
    <source>
        <strain evidence="2 3">ATCC 49505</strain>
    </source>
</reference>